<evidence type="ECO:0000313" key="4">
    <source>
        <dbReference type="EMBL" id="KAF7301027.1"/>
    </source>
</evidence>
<keyword evidence="2" id="KW-0472">Membrane</keyword>
<feature type="region of interest" description="Disordered" evidence="1">
    <location>
        <begin position="230"/>
        <end position="249"/>
    </location>
</feature>
<dbReference type="GeneID" id="59345899"/>
<name>A0A8H6SLI2_9AGAR</name>
<evidence type="ECO:0000313" key="5">
    <source>
        <dbReference type="Proteomes" id="UP000636479"/>
    </source>
</evidence>
<keyword evidence="2" id="KW-1133">Transmembrane helix</keyword>
<evidence type="ECO:0000256" key="2">
    <source>
        <dbReference type="SAM" id="Phobius"/>
    </source>
</evidence>
<dbReference type="OrthoDB" id="2564904at2759"/>
<keyword evidence="5" id="KW-1185">Reference proteome</keyword>
<proteinExistence type="predicted"/>
<keyword evidence="2" id="KW-0812">Transmembrane</keyword>
<reference evidence="4" key="1">
    <citation type="submission" date="2020-05" db="EMBL/GenBank/DDBJ databases">
        <title>Mycena genomes resolve the evolution of fungal bioluminescence.</title>
        <authorList>
            <person name="Tsai I.J."/>
        </authorList>
    </citation>
    <scope>NUCLEOTIDE SEQUENCE</scope>
    <source>
        <strain evidence="4">171206Taipei</strain>
    </source>
</reference>
<gene>
    <name evidence="4" type="ORF">MIND_00666500</name>
</gene>
<sequence>MLTTVGLLLSLSLPSLAAAPTYSATYLPSNLPDHTEEGQTGTNRCGTVANQTSMCQNAYMNAVDDWCVWAPPQPGPGSGIGETERVEVSWCLKDGYGTRLIPDGAVTGAHWIVTPDFVQVTGAVDMTKLNVPAGDEGGELDPHGADGNGNPVGGVVFSSAFGQLQQIFEWTNFMDGQLFCFRACNPKGPNAPGYCQHIYDVMGCQWNMPGNYDAGFTSCQADSGEPMGVYGGSTWHQGDGATPAAHPAPATRACTTLSTVGNGQAVQTSGPASGLSSVPAPTGGPSGRSTGVAPSGSKATSSSRPNPSASGGAPNLAVRGAGLDFTFLSTAFVVVSAFVGALMVL</sequence>
<evidence type="ECO:0000256" key="1">
    <source>
        <dbReference type="SAM" id="MobiDB-lite"/>
    </source>
</evidence>
<dbReference type="RefSeq" id="XP_037219027.1">
    <property type="nucleotide sequence ID" value="XM_037363383.1"/>
</dbReference>
<evidence type="ECO:0000256" key="3">
    <source>
        <dbReference type="SAM" id="SignalP"/>
    </source>
</evidence>
<keyword evidence="3" id="KW-0732">Signal</keyword>
<feature type="signal peptide" evidence="3">
    <location>
        <begin position="1"/>
        <end position="18"/>
    </location>
</feature>
<feature type="transmembrane region" description="Helical" evidence="2">
    <location>
        <begin position="325"/>
        <end position="344"/>
    </location>
</feature>
<dbReference type="AlphaFoldDB" id="A0A8H6SLI2"/>
<accession>A0A8H6SLI2</accession>
<feature type="region of interest" description="Disordered" evidence="1">
    <location>
        <begin position="265"/>
        <end position="313"/>
    </location>
</feature>
<dbReference type="EMBL" id="JACAZF010000006">
    <property type="protein sequence ID" value="KAF7301027.1"/>
    <property type="molecule type" value="Genomic_DNA"/>
</dbReference>
<feature type="compositionally biased region" description="Polar residues" evidence="1">
    <location>
        <begin position="265"/>
        <end position="276"/>
    </location>
</feature>
<feature type="compositionally biased region" description="Polar residues" evidence="1">
    <location>
        <begin position="297"/>
        <end position="309"/>
    </location>
</feature>
<protein>
    <recommendedName>
        <fullName evidence="6">Macrofage activating glycoprotein</fullName>
    </recommendedName>
</protein>
<feature type="chain" id="PRO_5034627231" description="Macrofage activating glycoprotein" evidence="3">
    <location>
        <begin position="19"/>
        <end position="345"/>
    </location>
</feature>
<dbReference type="Proteomes" id="UP000636479">
    <property type="component" value="Unassembled WGS sequence"/>
</dbReference>
<evidence type="ECO:0008006" key="6">
    <source>
        <dbReference type="Google" id="ProtNLM"/>
    </source>
</evidence>
<organism evidence="4 5">
    <name type="scientific">Mycena indigotica</name>
    <dbReference type="NCBI Taxonomy" id="2126181"/>
    <lineage>
        <taxon>Eukaryota</taxon>
        <taxon>Fungi</taxon>
        <taxon>Dikarya</taxon>
        <taxon>Basidiomycota</taxon>
        <taxon>Agaricomycotina</taxon>
        <taxon>Agaricomycetes</taxon>
        <taxon>Agaricomycetidae</taxon>
        <taxon>Agaricales</taxon>
        <taxon>Marasmiineae</taxon>
        <taxon>Mycenaceae</taxon>
        <taxon>Mycena</taxon>
    </lineage>
</organism>
<comment type="caution">
    <text evidence="4">The sequence shown here is derived from an EMBL/GenBank/DDBJ whole genome shotgun (WGS) entry which is preliminary data.</text>
</comment>